<feature type="region of interest" description="Disordered" evidence="1">
    <location>
        <begin position="864"/>
        <end position="903"/>
    </location>
</feature>
<feature type="compositionally biased region" description="Polar residues" evidence="1">
    <location>
        <begin position="873"/>
        <end position="888"/>
    </location>
</feature>
<organism evidence="3">
    <name type="scientific">Rhipicephalus zambeziensis</name>
    <dbReference type="NCBI Taxonomy" id="60191"/>
    <lineage>
        <taxon>Eukaryota</taxon>
        <taxon>Metazoa</taxon>
        <taxon>Ecdysozoa</taxon>
        <taxon>Arthropoda</taxon>
        <taxon>Chelicerata</taxon>
        <taxon>Arachnida</taxon>
        <taxon>Acari</taxon>
        <taxon>Parasitiformes</taxon>
        <taxon>Ixodida</taxon>
        <taxon>Ixodoidea</taxon>
        <taxon>Ixodidae</taxon>
        <taxon>Rhipicephalinae</taxon>
        <taxon>Rhipicephalus</taxon>
        <taxon>Rhipicephalus</taxon>
    </lineage>
</organism>
<feature type="compositionally biased region" description="Acidic residues" evidence="1">
    <location>
        <begin position="468"/>
        <end position="478"/>
    </location>
</feature>
<feature type="compositionally biased region" description="Low complexity" evidence="1">
    <location>
        <begin position="203"/>
        <end position="213"/>
    </location>
</feature>
<evidence type="ECO:0000256" key="2">
    <source>
        <dbReference type="SAM" id="SignalP"/>
    </source>
</evidence>
<feature type="compositionally biased region" description="Polar residues" evidence="1">
    <location>
        <begin position="745"/>
        <end position="754"/>
    </location>
</feature>
<protein>
    <submittedName>
        <fullName evidence="3">7DB family member</fullName>
    </submittedName>
</protein>
<feature type="compositionally biased region" description="Low complexity" evidence="1">
    <location>
        <begin position="592"/>
        <end position="604"/>
    </location>
</feature>
<keyword evidence="2" id="KW-0732">Signal</keyword>
<feature type="compositionally biased region" description="Polar residues" evidence="1">
    <location>
        <begin position="997"/>
        <end position="1013"/>
    </location>
</feature>
<feature type="region of interest" description="Disordered" evidence="1">
    <location>
        <begin position="316"/>
        <end position="608"/>
    </location>
</feature>
<feature type="region of interest" description="Disordered" evidence="1">
    <location>
        <begin position="633"/>
        <end position="717"/>
    </location>
</feature>
<feature type="signal peptide" evidence="2">
    <location>
        <begin position="1"/>
        <end position="23"/>
    </location>
</feature>
<feature type="compositionally biased region" description="Polar residues" evidence="1">
    <location>
        <begin position="391"/>
        <end position="418"/>
    </location>
</feature>
<feature type="compositionally biased region" description="Low complexity" evidence="1">
    <location>
        <begin position="667"/>
        <end position="689"/>
    </location>
</feature>
<feature type="compositionally biased region" description="Low complexity" evidence="1">
    <location>
        <begin position="700"/>
        <end position="712"/>
    </location>
</feature>
<sequence length="1163" mass="120971">MGSPSVIACALMLAICLPAICQGQQYWGGYGWRTVQQASVSAVCERAYPVDEATTVRTTCRYPCKGWPVRYGFEEDGTSCQLSWWRQGFCFRGRCQKGNLVPSVPRDEDNNVEGRPKPARLLVCINRRQRVKFPAVVRSCQFVCKQRRNAFLANEDNGTPCLAWGGNVGYCDQGVCKAVEATAAPTTAQETSTVGSTTPQVPAASSATAGAGGVTDAATEKDVAVSLTDAATTAATTQAPVPAVPVVRPPGRPGFVGVKCNRAYPARVSDGRVAKCRFLCGGTPFLGIGFEEDGTPCWIKKTLEGVCFDGKCKPVPPTTEAATTQEESSTAAVSTAQTDAAATKGAGDESSTQSATDTEEAQTLSTSTTSGVQEGDDTNTNQGATVEGDESTTAKSQSITSEQQAGPEEQATTTNSSPSEDEEANTEENVSEEARTTTTVESGTTENNGNSVVEVTTAPQQKTTAESVPEDTAVETETDITGSRQEGTPSVDEATTQIDVIGDGEQVSTAAVPNTGDDEEEGSGNTDELTTSDVSPQEATTSRSGVEEVVAVVSETDAVIVDASTQSPTEGTAEDDAKFGTDEPQTSQASVTTTGLDAGTDAAAQDQEESFFTEAVQDAQNTASAVTDDLQEVTQTENADRGVVEDVTVSSQENPSTLPAQEEAGDHTVTTPETDHTPITTTSSDVVSTVEKEVTEEDSLATTEQALEATTASVESETVKVITTVTRKEIVRPVGSDDLSEATLVDSTRSTSVETLPVSELNDTVKPTGEESDVSVSGDNPDVAVDENTVQSQDRSSDGASENEPEAGALTSSTVEAAEAELVVTEQPEAKAVTVSDENAERTTVADESATVKVVTTITEKEITRPIDDEANQSEGTSVDTTHTTSVETFPLSDVDDKVASSEESGVADITTVAQEVFQPEQDAVEVSSAAVADEAQESTTAAAAAEQATVKVITTVTHKEIVRPVGSDDSQSDGTVVDASKTTSVETLPLSEVDKASSSNTEESSVAETTTLSEEVVQTVQDAAEVTSAAVVDESPESTTAAAAAEPATVKVITTVTQKEIIRPVDSDDSQSDVTVVDSSKTTSVETLPASEYQNADESSAAKPEVASSSENSVPANDETAASDAVSSGPSIVITDFVQKTASSSKEPTMVPTTDEETTDSP</sequence>
<evidence type="ECO:0000313" key="3">
    <source>
        <dbReference type="EMBL" id="MAA11277.1"/>
    </source>
</evidence>
<feature type="compositionally biased region" description="Low complexity" evidence="1">
    <location>
        <begin position="318"/>
        <end position="343"/>
    </location>
</feature>
<feature type="compositionally biased region" description="Acidic residues" evidence="1">
    <location>
        <begin position="419"/>
        <end position="431"/>
    </location>
</feature>
<feature type="compositionally biased region" description="Low complexity" evidence="1">
    <location>
        <begin position="1073"/>
        <end position="1086"/>
    </location>
</feature>
<feature type="compositionally biased region" description="Polar residues" evidence="1">
    <location>
        <begin position="788"/>
        <end position="800"/>
    </location>
</feature>
<feature type="compositionally biased region" description="Polar residues" evidence="1">
    <location>
        <begin position="523"/>
        <end position="544"/>
    </location>
</feature>
<proteinExistence type="predicted"/>
<evidence type="ECO:0000256" key="1">
    <source>
        <dbReference type="SAM" id="MobiDB-lite"/>
    </source>
</evidence>
<accession>A0A224Y122</accession>
<feature type="compositionally biased region" description="Polar residues" evidence="1">
    <location>
        <begin position="1139"/>
        <end position="1148"/>
    </location>
</feature>
<feature type="compositionally biased region" description="Polar residues" evidence="1">
    <location>
        <begin position="451"/>
        <end position="466"/>
    </location>
</feature>
<feature type="region of interest" description="Disordered" evidence="1">
    <location>
        <begin position="1062"/>
        <end position="1163"/>
    </location>
</feature>
<feature type="compositionally biased region" description="Polar residues" evidence="1">
    <location>
        <begin position="349"/>
        <end position="384"/>
    </location>
</feature>
<feature type="chain" id="PRO_5012781838" evidence="2">
    <location>
        <begin position="24"/>
        <end position="1163"/>
    </location>
</feature>
<feature type="compositionally biased region" description="Polar residues" evidence="1">
    <location>
        <begin position="479"/>
        <end position="498"/>
    </location>
</feature>
<feature type="region of interest" description="Disordered" evidence="1">
    <location>
        <begin position="961"/>
        <end position="1013"/>
    </location>
</feature>
<feature type="region of interest" description="Disordered" evidence="1">
    <location>
        <begin position="733"/>
        <end position="848"/>
    </location>
</feature>
<feature type="compositionally biased region" description="Polar residues" evidence="1">
    <location>
        <begin position="969"/>
        <end position="987"/>
    </location>
</feature>
<feature type="compositionally biased region" description="Low complexity" evidence="1">
    <location>
        <begin position="436"/>
        <end position="450"/>
    </location>
</feature>
<feature type="compositionally biased region" description="Low complexity" evidence="1">
    <location>
        <begin position="809"/>
        <end position="826"/>
    </location>
</feature>
<feature type="region of interest" description="Disordered" evidence="1">
    <location>
        <begin position="1028"/>
        <end position="1048"/>
    </location>
</feature>
<dbReference type="AlphaFoldDB" id="A0A224Y122"/>
<feature type="region of interest" description="Disordered" evidence="1">
    <location>
        <begin position="186"/>
        <end position="213"/>
    </location>
</feature>
<name>A0A224Y122_9ACAR</name>
<feature type="compositionally biased region" description="Low complexity" evidence="1">
    <location>
        <begin position="547"/>
        <end position="561"/>
    </location>
</feature>
<feature type="compositionally biased region" description="Polar residues" evidence="1">
    <location>
        <begin position="648"/>
        <end position="659"/>
    </location>
</feature>
<dbReference type="EMBL" id="GFPF01000131">
    <property type="protein sequence ID" value="MAA11277.1"/>
    <property type="molecule type" value="Transcribed_RNA"/>
</dbReference>
<feature type="compositionally biased region" description="Low complexity" evidence="1">
    <location>
        <begin position="1038"/>
        <end position="1048"/>
    </location>
</feature>
<reference evidence="3" key="1">
    <citation type="journal article" date="2017" name="Parasit. Vectors">
        <title>Sialotranscriptomics of Rhipicephalus zambeziensis reveals intricate expression profiles of secretory proteins and suggests tight temporal transcriptional regulation during blood-feeding.</title>
        <authorList>
            <person name="de Castro M.H."/>
            <person name="de Klerk D."/>
            <person name="Pienaar R."/>
            <person name="Rees D.J.G."/>
            <person name="Mans B.J."/>
        </authorList>
    </citation>
    <scope>NUCLEOTIDE SEQUENCE</scope>
    <source>
        <tissue evidence="3">Salivary glands</tissue>
    </source>
</reference>